<dbReference type="EMBL" id="PFBG01000014">
    <property type="protein sequence ID" value="PIR85995.1"/>
    <property type="molecule type" value="Genomic_DNA"/>
</dbReference>
<evidence type="ECO:0000313" key="2">
    <source>
        <dbReference type="EMBL" id="PIR85995.1"/>
    </source>
</evidence>
<dbReference type="InterPro" id="IPR007060">
    <property type="entry name" value="FtsL/DivIC"/>
</dbReference>
<protein>
    <recommendedName>
        <fullName evidence="4">Septum formation initiator</fullName>
    </recommendedName>
</protein>
<dbReference type="Pfam" id="PF04977">
    <property type="entry name" value="DivIC"/>
    <property type="match status" value="1"/>
</dbReference>
<name>A0A2H0UJM4_9BACT</name>
<reference evidence="3" key="1">
    <citation type="submission" date="2017-09" db="EMBL/GenBank/DDBJ databases">
        <title>Depth-based differentiation of microbial function through sediment-hosted aquifers and enrichment of novel symbionts in the deep terrestrial subsurface.</title>
        <authorList>
            <person name="Probst A.J."/>
            <person name="Ladd B."/>
            <person name="Jarett J.K."/>
            <person name="Geller-Mcgrath D.E."/>
            <person name="Sieber C.M.K."/>
            <person name="Emerson J.B."/>
            <person name="Anantharaman K."/>
            <person name="Thomas B.C."/>
            <person name="Malmstrom R."/>
            <person name="Stieglmeier M."/>
            <person name="Klingl A."/>
            <person name="Woyke T."/>
            <person name="Ryan C.M."/>
            <person name="Banfield J.F."/>
        </authorList>
    </citation>
    <scope>NUCLEOTIDE SEQUENCE [LARGE SCALE GENOMIC DNA]</scope>
</reference>
<accession>A0A2H0UJM4</accession>
<organism evidence="2 3">
    <name type="scientific">Candidatus Kaiserbacteria bacterium CG10_big_fil_rev_8_21_14_0_10_44_10</name>
    <dbReference type="NCBI Taxonomy" id="1974606"/>
    <lineage>
        <taxon>Bacteria</taxon>
        <taxon>Candidatus Kaiseribacteriota</taxon>
    </lineage>
</organism>
<evidence type="ECO:0008006" key="4">
    <source>
        <dbReference type="Google" id="ProtNLM"/>
    </source>
</evidence>
<evidence type="ECO:0000313" key="3">
    <source>
        <dbReference type="Proteomes" id="UP000229612"/>
    </source>
</evidence>
<dbReference type="AlphaFoldDB" id="A0A2H0UJM4"/>
<proteinExistence type="predicted"/>
<comment type="caution">
    <text evidence="2">The sequence shown here is derived from an EMBL/GenBank/DDBJ whole genome shotgun (WGS) entry which is preliminary data.</text>
</comment>
<gene>
    <name evidence="2" type="ORF">COU14_01340</name>
</gene>
<keyword evidence="1" id="KW-0175">Coiled coil</keyword>
<sequence length="129" mass="15069">MGLLSKKSWWQSILSSRLTVVVLFIASFTLSFAVYDRYVVEQDVRERRHDAELELEELKAHQAELEERVDYLSNEQGLETEIRRHFDVSKEGEQVVVLMGETATLTPTVRIEQDTGVEDQGFWRNLIPW</sequence>
<evidence type="ECO:0000256" key="1">
    <source>
        <dbReference type="SAM" id="Coils"/>
    </source>
</evidence>
<dbReference type="Proteomes" id="UP000229612">
    <property type="component" value="Unassembled WGS sequence"/>
</dbReference>
<feature type="coiled-coil region" evidence="1">
    <location>
        <begin position="41"/>
        <end position="75"/>
    </location>
</feature>